<dbReference type="Proteomes" id="UP000292372">
    <property type="component" value="Unassembled WGS sequence"/>
</dbReference>
<proteinExistence type="predicted"/>
<organism evidence="2 3">
    <name type="scientific">Hyunsoonleella pacifica</name>
    <dbReference type="NCBI Taxonomy" id="1080224"/>
    <lineage>
        <taxon>Bacteria</taxon>
        <taxon>Pseudomonadati</taxon>
        <taxon>Bacteroidota</taxon>
        <taxon>Flavobacteriia</taxon>
        <taxon>Flavobacteriales</taxon>
        <taxon>Flavobacteriaceae</taxon>
    </lineage>
</organism>
<dbReference type="Pfam" id="PF12867">
    <property type="entry name" value="DinB_2"/>
    <property type="match status" value="1"/>
</dbReference>
<gene>
    <name evidence="2" type="ORF">EYD46_11945</name>
</gene>
<evidence type="ECO:0000259" key="1">
    <source>
        <dbReference type="Pfam" id="PF12867"/>
    </source>
</evidence>
<dbReference type="InterPro" id="IPR034660">
    <property type="entry name" value="DinB/YfiT-like"/>
</dbReference>
<comment type="caution">
    <text evidence="2">The sequence shown here is derived from an EMBL/GenBank/DDBJ whole genome shotgun (WGS) entry which is preliminary data.</text>
</comment>
<dbReference type="Gene3D" id="1.20.120.450">
    <property type="entry name" value="dinb family like domain"/>
    <property type="match status" value="1"/>
</dbReference>
<reference evidence="2 3" key="1">
    <citation type="journal article" date="2015" name="Int. J. Syst. Evol. Microbiol.">
        <title>Hyunsoonleella pacifica sp. nov., isolated from seawater of South Pacific Gyre.</title>
        <authorList>
            <person name="Gao X."/>
            <person name="Zhang Z."/>
            <person name="Dai X."/>
            <person name="Zhang X.H."/>
        </authorList>
    </citation>
    <scope>NUCLEOTIDE SEQUENCE [LARGE SCALE GENOMIC DNA]</scope>
    <source>
        <strain evidence="2 3">SW033</strain>
    </source>
</reference>
<name>A0A4Q9FPU5_9FLAO</name>
<protein>
    <submittedName>
        <fullName evidence="2">DinB family protein</fullName>
    </submittedName>
</protein>
<evidence type="ECO:0000313" key="3">
    <source>
        <dbReference type="Proteomes" id="UP000292372"/>
    </source>
</evidence>
<feature type="domain" description="DinB-like" evidence="1">
    <location>
        <begin position="49"/>
        <end position="163"/>
    </location>
</feature>
<dbReference type="SUPFAM" id="SSF109854">
    <property type="entry name" value="DinB/YfiT-like putative metalloenzymes"/>
    <property type="match status" value="1"/>
</dbReference>
<accession>A0A4Q9FPU5</accession>
<keyword evidence="3" id="KW-1185">Reference proteome</keyword>
<sequence length="169" mass="19745">MQVKDLKFIPKFYDRYINLVDNDIDLLSGLKDNISLFDNYKEALIEHQNLRYQAEKWTPKELLQHVIDTERIFCYRVLAISRSEPKNIMGFDENQYAKNSRANSRTIDSLLNEFRLVRQATIALFESLDASTLHLTGICSNIKISSGAYGFIMIGHTIHHLNILKQRYF</sequence>
<dbReference type="InterPro" id="IPR024775">
    <property type="entry name" value="DinB-like"/>
</dbReference>
<dbReference type="EMBL" id="SIRS01000004">
    <property type="protein sequence ID" value="TBN15823.1"/>
    <property type="molecule type" value="Genomic_DNA"/>
</dbReference>
<dbReference type="AlphaFoldDB" id="A0A4Q9FPU5"/>
<evidence type="ECO:0000313" key="2">
    <source>
        <dbReference type="EMBL" id="TBN15823.1"/>
    </source>
</evidence>
<dbReference type="OrthoDB" id="9793216at2"/>
<dbReference type="RefSeq" id="WP_130937373.1">
    <property type="nucleotide sequence ID" value="NZ_BMEE01000003.1"/>
</dbReference>